<accession>A0A511ZE15</accession>
<evidence type="ECO:0000313" key="1">
    <source>
        <dbReference type="EMBL" id="GEN85651.1"/>
    </source>
</evidence>
<proteinExistence type="predicted"/>
<dbReference type="InterPro" id="IPR010461">
    <property type="entry name" value="ComK"/>
</dbReference>
<comment type="caution">
    <text evidence="1">The sequence shown here is derived from an EMBL/GenBank/DDBJ whole genome shotgun (WGS) entry which is preliminary data.</text>
</comment>
<dbReference type="Pfam" id="PF06338">
    <property type="entry name" value="ComK"/>
    <property type="match status" value="1"/>
</dbReference>
<dbReference type="EMBL" id="BJYM01000002">
    <property type="protein sequence ID" value="GEN85651.1"/>
    <property type="molecule type" value="Genomic_DNA"/>
</dbReference>
<keyword evidence="2" id="KW-1185">Reference proteome</keyword>
<dbReference type="PIRSF" id="PIRSF011560">
    <property type="entry name" value="ComK"/>
    <property type="match status" value="1"/>
</dbReference>
<reference evidence="1 2" key="1">
    <citation type="submission" date="2019-07" db="EMBL/GenBank/DDBJ databases">
        <title>Whole genome shotgun sequence of Oceanobacillus sojae NBRC 105379.</title>
        <authorList>
            <person name="Hosoyama A."/>
            <person name="Uohara A."/>
            <person name="Ohji S."/>
            <person name="Ichikawa N."/>
        </authorList>
    </citation>
    <scope>NUCLEOTIDE SEQUENCE [LARGE SCALE GENOMIC DNA]</scope>
    <source>
        <strain evidence="1 2">NBRC 105379</strain>
    </source>
</reference>
<dbReference type="AlphaFoldDB" id="A0A511ZE15"/>
<dbReference type="OrthoDB" id="2417337at2"/>
<organism evidence="1 2">
    <name type="scientific">Oceanobacillus sojae</name>
    <dbReference type="NCBI Taxonomy" id="582851"/>
    <lineage>
        <taxon>Bacteria</taxon>
        <taxon>Bacillati</taxon>
        <taxon>Bacillota</taxon>
        <taxon>Bacilli</taxon>
        <taxon>Bacillales</taxon>
        <taxon>Bacillaceae</taxon>
        <taxon>Oceanobacillus</taxon>
    </lineage>
</organism>
<name>A0A511ZE15_9BACI</name>
<gene>
    <name evidence="1" type="ORF">OSO01_03900</name>
</gene>
<dbReference type="Proteomes" id="UP000321558">
    <property type="component" value="Unassembled WGS sequence"/>
</dbReference>
<evidence type="ECO:0000313" key="2">
    <source>
        <dbReference type="Proteomes" id="UP000321558"/>
    </source>
</evidence>
<dbReference type="RefSeq" id="WP_147208100.1">
    <property type="nucleotide sequence ID" value="NZ_BJYM01000002.1"/>
</dbReference>
<sequence>MKMREITPYTMAVISVKDENGKYVSRVLEDEVEYVLEGKPTKVIEYACAYFGSDLKGRQNGIKSISGITHKTPIPVDPRNRMYFFPTKSPSHESCSWISHSHIDEVKKIDSTSTQILFKNGKTIDVEVSHGIVINQIQRTAQIRFLIDERSTAFDYK</sequence>
<dbReference type="GO" id="GO:0030420">
    <property type="term" value="P:establishment of competence for transformation"/>
    <property type="evidence" value="ECO:0007669"/>
    <property type="project" value="InterPro"/>
</dbReference>
<dbReference type="STRING" id="582851.GCA_900162665_02617"/>
<protein>
    <submittedName>
        <fullName evidence="1">Competence protein</fullName>
    </submittedName>
</protein>